<keyword evidence="2" id="KW-1185">Reference proteome</keyword>
<comment type="caution">
    <text evidence="1">The sequence shown here is derived from an EMBL/GenBank/DDBJ whole genome shotgun (WGS) entry which is preliminary data.</text>
</comment>
<dbReference type="RefSeq" id="WP_189326945.1">
    <property type="nucleotide sequence ID" value="NZ_BMPQ01000039.1"/>
</dbReference>
<dbReference type="Gene3D" id="1.10.10.10">
    <property type="entry name" value="Winged helix-like DNA-binding domain superfamily/Winged helix DNA-binding domain"/>
    <property type="match status" value="1"/>
</dbReference>
<proteinExistence type="predicted"/>
<reference evidence="1" key="1">
    <citation type="journal article" date="2014" name="Int. J. Syst. Evol. Microbiol.">
        <title>Complete genome sequence of Corynebacterium casei LMG S-19264T (=DSM 44701T), isolated from a smear-ripened cheese.</title>
        <authorList>
            <consortium name="US DOE Joint Genome Institute (JGI-PGF)"/>
            <person name="Walter F."/>
            <person name="Albersmeier A."/>
            <person name="Kalinowski J."/>
            <person name="Ruckert C."/>
        </authorList>
    </citation>
    <scope>NUCLEOTIDE SEQUENCE</scope>
    <source>
        <strain evidence="1">JCM 3035</strain>
    </source>
</reference>
<gene>
    <name evidence="1" type="ORF">GCM10010094_83450</name>
</gene>
<dbReference type="InterPro" id="IPR036388">
    <property type="entry name" value="WH-like_DNA-bd_sf"/>
</dbReference>
<evidence type="ECO:0000313" key="1">
    <source>
        <dbReference type="EMBL" id="GGL09913.1"/>
    </source>
</evidence>
<dbReference type="EMBL" id="BMPQ01000039">
    <property type="protein sequence ID" value="GGL09913.1"/>
    <property type="molecule type" value="Genomic_DNA"/>
</dbReference>
<accession>A0A917VSH7</accession>
<evidence type="ECO:0000313" key="2">
    <source>
        <dbReference type="Proteomes" id="UP000637788"/>
    </source>
</evidence>
<sequence length="382" mass="42939">MHHRLRAHLLERARTAAGNGVLPAMEAVKYLHRAGGVTPRFFVFSGDGGVFEDSLRPGDAPTVLRLAHEAEGPAAAAAVEFWLDRQPEAFHVHRDSATGDAVAFVAWLRLTEPVDAELKTDPVVAAAWQHTHRRGPVRTGEHIAVARFMVHPTAYQRPSPVMDLMMHRVLAGFIDVDRRAWSFVAFEDAAFWEPLMTYSDHHALQDEGEVALGDRSWTLFAHDWRSMPMDAWLEFTAQEELFGPQSRRATVVPEVAVLSRPEFDSEVRGALRMWHRTDALAKSPLIRSRLVTDQNSDDPVEVLRERLTDAVDQLSADPRDARLHRALAATFFHGATSQEQSAEQLRLPFSTYRRHLSRGLTRVADRLWELEHDAGAPGVKVD</sequence>
<dbReference type="AlphaFoldDB" id="A0A917VSH7"/>
<protein>
    <submittedName>
        <fullName evidence="1">Uncharacterized protein</fullName>
    </submittedName>
</protein>
<reference evidence="1" key="2">
    <citation type="submission" date="2020-09" db="EMBL/GenBank/DDBJ databases">
        <authorList>
            <person name="Sun Q."/>
            <person name="Ohkuma M."/>
        </authorList>
    </citation>
    <scope>NUCLEOTIDE SEQUENCE</scope>
    <source>
        <strain evidence="1">JCM 3035</strain>
    </source>
</reference>
<dbReference type="Proteomes" id="UP000637788">
    <property type="component" value="Unassembled WGS sequence"/>
</dbReference>
<name>A0A917VSH7_9ACTN</name>
<organism evidence="1 2">
    <name type="scientific">Streptomyces flaveus</name>
    <dbReference type="NCBI Taxonomy" id="66370"/>
    <lineage>
        <taxon>Bacteria</taxon>
        <taxon>Bacillati</taxon>
        <taxon>Actinomycetota</taxon>
        <taxon>Actinomycetes</taxon>
        <taxon>Kitasatosporales</taxon>
        <taxon>Streptomycetaceae</taxon>
        <taxon>Streptomyces</taxon>
        <taxon>Streptomyces aurantiacus group</taxon>
    </lineage>
</organism>